<dbReference type="EMBL" id="BALE01000019">
    <property type="protein sequence ID" value="GAN54397.1"/>
    <property type="molecule type" value="Genomic_DNA"/>
</dbReference>
<feature type="binding site" evidence="6">
    <location>
        <position position="57"/>
    </location>
    <ligand>
        <name>FMN</name>
        <dbReference type="ChEBI" id="CHEBI:58210"/>
    </ligand>
</feature>
<reference evidence="8 9" key="1">
    <citation type="submission" date="2012-10" db="EMBL/GenBank/DDBJ databases">
        <title>Genome sequencing of Tanticharoenia sakaeratensis NBRC 103193.</title>
        <authorList>
            <person name="Azuma Y."/>
            <person name="Hadano H."/>
            <person name="Hirakawa H."/>
            <person name="Matsushita K."/>
        </authorList>
    </citation>
    <scope>NUCLEOTIDE SEQUENCE [LARGE SCALE GENOMIC DNA]</scope>
    <source>
        <strain evidence="8 9">NBRC 103193</strain>
    </source>
</reference>
<dbReference type="GO" id="GO:0004497">
    <property type="term" value="F:monooxygenase activity"/>
    <property type="evidence" value="ECO:0007669"/>
    <property type="project" value="UniProtKB-KW"/>
</dbReference>
<dbReference type="PIRSF" id="PIRSF000337">
    <property type="entry name" value="NTA_MOA"/>
    <property type="match status" value="1"/>
</dbReference>
<evidence type="ECO:0000256" key="4">
    <source>
        <dbReference type="ARBA" id="ARBA00023033"/>
    </source>
</evidence>
<accession>A0A0D6ML91</accession>
<evidence type="ECO:0000259" key="7">
    <source>
        <dbReference type="Pfam" id="PF00296"/>
    </source>
</evidence>
<keyword evidence="3" id="KW-0560">Oxidoreductase</keyword>
<dbReference type="CDD" id="cd01095">
    <property type="entry name" value="Nitrilotriacetate_monoxgenase"/>
    <property type="match status" value="1"/>
</dbReference>
<feature type="binding site" evidence="6">
    <location>
        <position position="155"/>
    </location>
    <ligand>
        <name>FMN</name>
        <dbReference type="ChEBI" id="CHEBI:58210"/>
    </ligand>
</feature>
<dbReference type="InterPro" id="IPR051260">
    <property type="entry name" value="Diverse_substr_monoxygenases"/>
</dbReference>
<dbReference type="RefSeq" id="WP_048848933.1">
    <property type="nucleotide sequence ID" value="NZ_BALE01000019.1"/>
</dbReference>
<dbReference type="InterPro" id="IPR016215">
    <property type="entry name" value="NTA_MOA"/>
</dbReference>
<sequence>MRDAKMALGLSMRYLGYHAAGWRQADSTPLGGSQFAHFAALAKRAEEICLDMLFLADGIGVRVRDEPPGAFAQSSQIADLEPTTLLSALSAITNHIGLVSTASTTYNEPFHVARKFASLDRISGGRAGWNMVTSWSQPEAWNFGRESHLDHETRYDRAVEFVDVVKGLWDSWGDGALVVNRETGQFLDPSKLHVLGHRGKHFAVRGPLDVPRSPQGRPVLVQAGASDAGIALAAPSAEVVYSIAHDIDSAKAYATRLRNAVSAAGRDPHGVRIMSGITPFVGRTESEARARYDALNALIPDTLGLSYLYQQLGDLSGYPLDGPVPDPVNPMVRSMGESMVKLARANGWSIRELARVTAAGFGSHVMIGSPSQIVDEMESWFQSGAVDGFNLCLPVLPQDLALFADLIWPELRRRGLVKERYVGTTLRDNLGLPQPVSRYGDYGATA</sequence>
<feature type="binding site" evidence="6">
    <location>
        <position position="151"/>
    </location>
    <ligand>
        <name>FMN</name>
        <dbReference type="ChEBI" id="CHEBI:58210"/>
    </ligand>
</feature>
<evidence type="ECO:0000256" key="2">
    <source>
        <dbReference type="ARBA" id="ARBA00022643"/>
    </source>
</evidence>
<evidence type="ECO:0000256" key="6">
    <source>
        <dbReference type="PIRSR" id="PIRSR000337-1"/>
    </source>
</evidence>
<dbReference type="Proteomes" id="UP000032679">
    <property type="component" value="Unassembled WGS sequence"/>
</dbReference>
<dbReference type="STRING" id="1231623.Tasa_019_082"/>
<dbReference type="SUPFAM" id="SSF51679">
    <property type="entry name" value="Bacterial luciferase-like"/>
    <property type="match status" value="1"/>
</dbReference>
<evidence type="ECO:0000256" key="1">
    <source>
        <dbReference type="ARBA" id="ARBA00022630"/>
    </source>
</evidence>
<gene>
    <name evidence="8" type="ORF">Tasa_019_082</name>
</gene>
<evidence type="ECO:0000313" key="9">
    <source>
        <dbReference type="Proteomes" id="UP000032679"/>
    </source>
</evidence>
<dbReference type="InterPro" id="IPR011251">
    <property type="entry name" value="Luciferase-like_dom"/>
</dbReference>
<dbReference type="OrthoDB" id="6752030at2"/>
<keyword evidence="2 6" id="KW-0288">FMN</keyword>
<protein>
    <submittedName>
        <fullName evidence="8">Nitrilotriacetate monooxygenase component A/pristinamycin IIA synthase subunit A</fullName>
    </submittedName>
</protein>
<evidence type="ECO:0000256" key="3">
    <source>
        <dbReference type="ARBA" id="ARBA00023002"/>
    </source>
</evidence>
<comment type="similarity">
    <text evidence="5">Belongs to the NtaA/SnaA/DszA monooxygenase family.</text>
</comment>
<dbReference type="PANTHER" id="PTHR30011">
    <property type="entry name" value="ALKANESULFONATE MONOOXYGENASE-RELATED"/>
    <property type="match status" value="1"/>
</dbReference>
<proteinExistence type="inferred from homology"/>
<dbReference type="Pfam" id="PF00296">
    <property type="entry name" value="Bac_luciferase"/>
    <property type="match status" value="1"/>
</dbReference>
<evidence type="ECO:0000256" key="5">
    <source>
        <dbReference type="ARBA" id="ARBA00033748"/>
    </source>
</evidence>
<dbReference type="PANTHER" id="PTHR30011:SF16">
    <property type="entry name" value="C2H2 FINGER DOMAIN TRANSCRIPTION FACTOR (EUROFUNG)-RELATED"/>
    <property type="match status" value="1"/>
</dbReference>
<dbReference type="AlphaFoldDB" id="A0A0D6ML91"/>
<feature type="binding site" evidence="6">
    <location>
        <position position="101"/>
    </location>
    <ligand>
        <name>FMN</name>
        <dbReference type="ChEBI" id="CHEBI:58210"/>
    </ligand>
</feature>
<keyword evidence="9" id="KW-1185">Reference proteome</keyword>
<evidence type="ECO:0000313" key="8">
    <source>
        <dbReference type="EMBL" id="GAN54397.1"/>
    </source>
</evidence>
<keyword evidence="1 6" id="KW-0285">Flavoprotein</keyword>
<dbReference type="Gene3D" id="3.20.20.30">
    <property type="entry name" value="Luciferase-like domain"/>
    <property type="match status" value="1"/>
</dbReference>
<dbReference type="NCBIfam" id="TIGR03860">
    <property type="entry name" value="FMN_nitrolo"/>
    <property type="match status" value="1"/>
</dbReference>
<organism evidence="8 9">
    <name type="scientific">Tanticharoenia sakaeratensis NBRC 103193</name>
    <dbReference type="NCBI Taxonomy" id="1231623"/>
    <lineage>
        <taxon>Bacteria</taxon>
        <taxon>Pseudomonadati</taxon>
        <taxon>Pseudomonadota</taxon>
        <taxon>Alphaproteobacteria</taxon>
        <taxon>Acetobacterales</taxon>
        <taxon>Acetobacteraceae</taxon>
        <taxon>Tanticharoenia</taxon>
    </lineage>
</organism>
<dbReference type="InterPro" id="IPR036661">
    <property type="entry name" value="Luciferase-like_sf"/>
</dbReference>
<keyword evidence="4 8" id="KW-0503">Monooxygenase</keyword>
<name>A0A0D6ML91_9PROT</name>
<feature type="binding site" evidence="6">
    <location>
        <position position="226"/>
    </location>
    <ligand>
        <name>FMN</name>
        <dbReference type="ChEBI" id="CHEBI:58210"/>
    </ligand>
</feature>
<feature type="domain" description="Luciferase-like" evidence="7">
    <location>
        <begin position="27"/>
        <end position="385"/>
    </location>
</feature>
<comment type="caution">
    <text evidence="8">The sequence shown here is derived from an EMBL/GenBank/DDBJ whole genome shotgun (WGS) entry which is preliminary data.</text>
</comment>
<dbReference type="GO" id="GO:0016705">
    <property type="term" value="F:oxidoreductase activity, acting on paired donors, with incorporation or reduction of molecular oxygen"/>
    <property type="evidence" value="ECO:0007669"/>
    <property type="project" value="InterPro"/>
</dbReference>